<dbReference type="PANTHER" id="PTHR30173">
    <property type="entry name" value="SIGMA 19 FACTOR"/>
    <property type="match status" value="1"/>
</dbReference>
<dbReference type="GO" id="GO:0003677">
    <property type="term" value="F:DNA binding"/>
    <property type="evidence" value="ECO:0007669"/>
    <property type="project" value="UniProtKB-KW"/>
</dbReference>
<comment type="subunit">
    <text evidence="2">Interacts transiently with the RNA polymerase catalytic core formed by RpoA, RpoB, RpoC and RpoZ (2 alpha, 1 beta, 1 beta' and 1 omega subunit) to form the RNA polymerase holoenzyme that can initiate transcription.</text>
</comment>
<evidence type="ECO:0000259" key="7">
    <source>
        <dbReference type="Pfam" id="PF04542"/>
    </source>
</evidence>
<dbReference type="SUPFAM" id="SSF54427">
    <property type="entry name" value="NTF2-like"/>
    <property type="match status" value="1"/>
</dbReference>
<evidence type="ECO:0000259" key="8">
    <source>
        <dbReference type="Pfam" id="PF08281"/>
    </source>
</evidence>
<evidence type="ECO:0000313" key="9">
    <source>
        <dbReference type="EMBL" id="PHV65100.1"/>
    </source>
</evidence>
<dbReference type="GO" id="GO:0006352">
    <property type="term" value="P:DNA-templated transcription initiation"/>
    <property type="evidence" value="ECO:0007669"/>
    <property type="project" value="InterPro"/>
</dbReference>
<dbReference type="SUPFAM" id="SSF88946">
    <property type="entry name" value="Sigma2 domain of RNA polymerase sigma factors"/>
    <property type="match status" value="1"/>
</dbReference>
<dbReference type="InterPro" id="IPR052704">
    <property type="entry name" value="ECF_Sigma-70_Domain"/>
</dbReference>
<dbReference type="EMBL" id="PEBD01000010">
    <property type="protein sequence ID" value="PHV65100.1"/>
    <property type="molecule type" value="Genomic_DNA"/>
</dbReference>
<reference evidence="9 10" key="1">
    <citation type="submission" date="2017-10" db="EMBL/GenBank/DDBJ databases">
        <title>The draft genome sequence of Williamsia sp. BULT 1.1 isolated from the semi-arid grassland soils from South Africa.</title>
        <authorList>
            <person name="Kabwe M.H."/>
            <person name="Govender N."/>
            <person name="Mutseka Lunga P."/>
            <person name="Vikram S."/>
            <person name="Makhalanyane T.P."/>
        </authorList>
    </citation>
    <scope>NUCLEOTIDE SEQUENCE [LARGE SCALE GENOMIC DNA]</scope>
    <source>
        <strain evidence="9 10">BULT 1.1</strain>
    </source>
</reference>
<dbReference type="Gene3D" id="1.10.10.10">
    <property type="entry name" value="Winged helix-like DNA-binding domain superfamily/Winged helix DNA-binding domain"/>
    <property type="match status" value="1"/>
</dbReference>
<keyword evidence="3" id="KW-0805">Transcription regulation</keyword>
<dbReference type="Pfam" id="PF08281">
    <property type="entry name" value="Sigma70_r4_2"/>
    <property type="match status" value="1"/>
</dbReference>
<dbReference type="InterPro" id="IPR032710">
    <property type="entry name" value="NTF2-like_dom_sf"/>
</dbReference>
<dbReference type="InterPro" id="IPR013249">
    <property type="entry name" value="RNA_pol_sigma70_r4_t2"/>
</dbReference>
<dbReference type="Proteomes" id="UP000225108">
    <property type="component" value="Unassembled WGS sequence"/>
</dbReference>
<evidence type="ECO:0000256" key="4">
    <source>
        <dbReference type="ARBA" id="ARBA00023082"/>
    </source>
</evidence>
<evidence type="ECO:0000256" key="3">
    <source>
        <dbReference type="ARBA" id="ARBA00023015"/>
    </source>
</evidence>
<evidence type="ECO:0000256" key="1">
    <source>
        <dbReference type="ARBA" id="ARBA00010641"/>
    </source>
</evidence>
<name>A0A2G3PH36_WILMA</name>
<protein>
    <submittedName>
        <fullName evidence="9">RNA polymerase subunit sigma-70</fullName>
    </submittedName>
</protein>
<dbReference type="InterPro" id="IPR036388">
    <property type="entry name" value="WH-like_DNA-bd_sf"/>
</dbReference>
<sequence>METNDFLLTEFEANRGHLRAVAYRMLGSLSEAEDAVQETWLKVAGADTDEISNIGGWFTTITSRVCLNMLRSRRTRQEEPLEIAHVPDPILAPLDAADDPEGQAVLADSVSVALLVVLETLSPSERLAFVLHDLFAMPFDEVAPIVGKSPAAARKLASRARSRVQGATPRSQGLAEQRRVVEAFTAAARGGDLEALMAVLDPNIVIRTDVSADRAPVEVLGAEAAARGAITFQRFTERTQMVRMNGGIGVLAFSGDTVSSVAAFTVSDGRVVAMNIVADPERLAQLDFSGVI</sequence>
<dbReference type="NCBIfam" id="TIGR02937">
    <property type="entry name" value="sigma70-ECF"/>
    <property type="match status" value="1"/>
</dbReference>
<dbReference type="AlphaFoldDB" id="A0A2G3PH36"/>
<dbReference type="SUPFAM" id="SSF88659">
    <property type="entry name" value="Sigma3 and sigma4 domains of RNA polymerase sigma factors"/>
    <property type="match status" value="1"/>
</dbReference>
<dbReference type="InterPro" id="IPR014284">
    <property type="entry name" value="RNA_pol_sigma-70_dom"/>
</dbReference>
<comment type="similarity">
    <text evidence="1">Belongs to the sigma-70 factor family. ECF subfamily.</text>
</comment>
<keyword evidence="6" id="KW-0804">Transcription</keyword>
<dbReference type="InterPro" id="IPR013325">
    <property type="entry name" value="RNA_pol_sigma_r2"/>
</dbReference>
<dbReference type="InterPro" id="IPR013324">
    <property type="entry name" value="RNA_pol_sigma_r3/r4-like"/>
</dbReference>
<dbReference type="GO" id="GO:0016987">
    <property type="term" value="F:sigma factor activity"/>
    <property type="evidence" value="ECO:0007669"/>
    <property type="project" value="UniProtKB-KW"/>
</dbReference>
<keyword evidence="5" id="KW-0238">DNA-binding</keyword>
<dbReference type="Gene3D" id="3.10.450.50">
    <property type="match status" value="1"/>
</dbReference>
<gene>
    <name evidence="9" type="ORF">CSW57_14745</name>
</gene>
<comment type="caution">
    <text evidence="9">The sequence shown here is derived from an EMBL/GenBank/DDBJ whole genome shotgun (WGS) entry which is preliminary data.</text>
</comment>
<evidence type="ECO:0000313" key="10">
    <source>
        <dbReference type="Proteomes" id="UP000225108"/>
    </source>
</evidence>
<evidence type="ECO:0000256" key="2">
    <source>
        <dbReference type="ARBA" id="ARBA00011344"/>
    </source>
</evidence>
<evidence type="ECO:0000256" key="5">
    <source>
        <dbReference type="ARBA" id="ARBA00023125"/>
    </source>
</evidence>
<proteinExistence type="inferred from homology"/>
<keyword evidence="4" id="KW-0731">Sigma factor</keyword>
<feature type="domain" description="RNA polymerase sigma-70 region 2" evidence="7">
    <location>
        <begin position="11"/>
        <end position="74"/>
    </location>
</feature>
<dbReference type="PANTHER" id="PTHR30173:SF43">
    <property type="entry name" value="ECF RNA POLYMERASE SIGMA FACTOR SIGI-RELATED"/>
    <property type="match status" value="1"/>
</dbReference>
<feature type="domain" description="RNA polymerase sigma factor 70 region 4 type 2" evidence="8">
    <location>
        <begin position="113"/>
        <end position="163"/>
    </location>
</feature>
<organism evidence="9 10">
    <name type="scientific">Williamsia marianensis</name>
    <dbReference type="NCBI Taxonomy" id="85044"/>
    <lineage>
        <taxon>Bacteria</taxon>
        <taxon>Bacillati</taxon>
        <taxon>Actinomycetota</taxon>
        <taxon>Actinomycetes</taxon>
        <taxon>Mycobacteriales</taxon>
        <taxon>Nocardiaceae</taxon>
        <taxon>Williamsia</taxon>
    </lineage>
</organism>
<dbReference type="Pfam" id="PF04542">
    <property type="entry name" value="Sigma70_r2"/>
    <property type="match status" value="1"/>
</dbReference>
<dbReference type="InterPro" id="IPR007627">
    <property type="entry name" value="RNA_pol_sigma70_r2"/>
</dbReference>
<dbReference type="Gene3D" id="1.10.1740.10">
    <property type="match status" value="1"/>
</dbReference>
<evidence type="ECO:0000256" key="6">
    <source>
        <dbReference type="ARBA" id="ARBA00023163"/>
    </source>
</evidence>
<accession>A0A2G3PH36</accession>
<dbReference type="RefSeq" id="WP_099383526.1">
    <property type="nucleotide sequence ID" value="NZ_PEBD01000010.1"/>
</dbReference>